<name>A0A2A2LX25_9BILA</name>
<sequence length="137" mass="15550">MNLLVLSVLIGITSVDSLMCATSETEYEFCGVEFLFFKNKCYSYTNMENKIVRGCVDLFHMSPISPCTVGSCYFNDILPVVSKGRMCCCNSDNCNLVFTHPLVPVPDRPIPIPYRKDLGWVRSVTYQNLWYVTPQPV</sequence>
<dbReference type="Proteomes" id="UP000218231">
    <property type="component" value="Unassembled WGS sequence"/>
</dbReference>
<dbReference type="AlphaFoldDB" id="A0A2A2LX25"/>
<evidence type="ECO:0008006" key="4">
    <source>
        <dbReference type="Google" id="ProtNLM"/>
    </source>
</evidence>
<keyword evidence="3" id="KW-1185">Reference proteome</keyword>
<evidence type="ECO:0000313" key="3">
    <source>
        <dbReference type="Proteomes" id="UP000218231"/>
    </source>
</evidence>
<comment type="caution">
    <text evidence="2">The sequence shown here is derived from an EMBL/GenBank/DDBJ whole genome shotgun (WGS) entry which is preliminary data.</text>
</comment>
<protein>
    <recommendedName>
        <fullName evidence="4">Activin types I and II receptor domain-containing protein</fullName>
    </recommendedName>
</protein>
<proteinExistence type="predicted"/>
<feature type="signal peptide" evidence="1">
    <location>
        <begin position="1"/>
        <end position="17"/>
    </location>
</feature>
<evidence type="ECO:0000256" key="1">
    <source>
        <dbReference type="SAM" id="SignalP"/>
    </source>
</evidence>
<evidence type="ECO:0000313" key="2">
    <source>
        <dbReference type="EMBL" id="PAV90801.1"/>
    </source>
</evidence>
<organism evidence="2 3">
    <name type="scientific">Diploscapter pachys</name>
    <dbReference type="NCBI Taxonomy" id="2018661"/>
    <lineage>
        <taxon>Eukaryota</taxon>
        <taxon>Metazoa</taxon>
        <taxon>Ecdysozoa</taxon>
        <taxon>Nematoda</taxon>
        <taxon>Chromadorea</taxon>
        <taxon>Rhabditida</taxon>
        <taxon>Rhabditina</taxon>
        <taxon>Rhabditomorpha</taxon>
        <taxon>Rhabditoidea</taxon>
        <taxon>Rhabditidae</taxon>
        <taxon>Diploscapter</taxon>
    </lineage>
</organism>
<accession>A0A2A2LX25</accession>
<keyword evidence="1" id="KW-0732">Signal</keyword>
<gene>
    <name evidence="2" type="ORF">WR25_06249</name>
</gene>
<feature type="chain" id="PRO_5013399195" description="Activin types I and II receptor domain-containing protein" evidence="1">
    <location>
        <begin position="18"/>
        <end position="137"/>
    </location>
</feature>
<reference evidence="2 3" key="1">
    <citation type="journal article" date="2017" name="Curr. Biol.">
        <title>Genome architecture and evolution of a unichromosomal asexual nematode.</title>
        <authorList>
            <person name="Fradin H."/>
            <person name="Zegar C."/>
            <person name="Gutwein M."/>
            <person name="Lucas J."/>
            <person name="Kovtun M."/>
            <person name="Corcoran D."/>
            <person name="Baugh L.R."/>
            <person name="Kiontke K."/>
            <person name="Gunsalus K."/>
            <person name="Fitch D.H."/>
            <person name="Piano F."/>
        </authorList>
    </citation>
    <scope>NUCLEOTIDE SEQUENCE [LARGE SCALE GENOMIC DNA]</scope>
    <source>
        <strain evidence="2">PF1309</strain>
    </source>
</reference>
<dbReference type="EMBL" id="LIAE01006351">
    <property type="protein sequence ID" value="PAV90801.1"/>
    <property type="molecule type" value="Genomic_DNA"/>
</dbReference>